<keyword evidence="11" id="KW-0067">ATP-binding</keyword>
<keyword evidence="5" id="KW-1003">Cell membrane</keyword>
<keyword evidence="9" id="KW-0547">Nucleotide-binding</keyword>
<evidence type="ECO:0000256" key="13">
    <source>
        <dbReference type="ARBA" id="ARBA00023012"/>
    </source>
</evidence>
<dbReference type="InterPro" id="IPR003594">
    <property type="entry name" value="HATPase_dom"/>
</dbReference>
<dbReference type="Pfam" id="PF00512">
    <property type="entry name" value="HisKA"/>
    <property type="match status" value="1"/>
</dbReference>
<evidence type="ECO:0000256" key="2">
    <source>
        <dbReference type="ARBA" id="ARBA00004651"/>
    </source>
</evidence>
<dbReference type="SMART" id="SM00388">
    <property type="entry name" value="HisKA"/>
    <property type="match status" value="1"/>
</dbReference>
<evidence type="ECO:0000259" key="18">
    <source>
        <dbReference type="PROSITE" id="PS50885"/>
    </source>
</evidence>
<dbReference type="InterPro" id="IPR041610">
    <property type="entry name" value="ArlS_N"/>
</dbReference>
<comment type="subcellular location">
    <subcellularLocation>
        <location evidence="2">Cell membrane</location>
        <topology evidence="2">Multi-pass membrane protein</topology>
    </subcellularLocation>
</comment>
<dbReference type="PROSITE" id="PS50885">
    <property type="entry name" value="HAMP"/>
    <property type="match status" value="1"/>
</dbReference>
<dbReference type="SUPFAM" id="SSF55874">
    <property type="entry name" value="ATPase domain of HSP90 chaperone/DNA topoisomerase II/histidine kinase"/>
    <property type="match status" value="1"/>
</dbReference>
<dbReference type="Pfam" id="PF02518">
    <property type="entry name" value="HATPase_c"/>
    <property type="match status" value="1"/>
</dbReference>
<organism evidence="19 20">
    <name type="scientific">Ureibacillus chungkukjangi</name>
    <dbReference type="NCBI Taxonomy" id="1202712"/>
    <lineage>
        <taxon>Bacteria</taxon>
        <taxon>Bacillati</taxon>
        <taxon>Bacillota</taxon>
        <taxon>Bacilli</taxon>
        <taxon>Bacillales</taxon>
        <taxon>Caryophanaceae</taxon>
        <taxon>Ureibacillus</taxon>
    </lineage>
</organism>
<keyword evidence="7" id="KW-0808">Transferase</keyword>
<dbReference type="RefSeq" id="WP_107936148.1">
    <property type="nucleotide sequence ID" value="NZ_CP085009.1"/>
</dbReference>
<feature type="domain" description="HAMP" evidence="18">
    <location>
        <begin position="193"/>
        <end position="247"/>
    </location>
</feature>
<name>A0A318TIJ3_9BACL</name>
<evidence type="ECO:0000256" key="8">
    <source>
        <dbReference type="ARBA" id="ARBA00022692"/>
    </source>
</evidence>
<proteinExistence type="predicted"/>
<evidence type="ECO:0000256" key="6">
    <source>
        <dbReference type="ARBA" id="ARBA00022553"/>
    </source>
</evidence>
<dbReference type="Gene3D" id="6.10.340.10">
    <property type="match status" value="1"/>
</dbReference>
<dbReference type="CDD" id="cd00075">
    <property type="entry name" value="HATPase"/>
    <property type="match status" value="1"/>
</dbReference>
<evidence type="ECO:0000256" key="12">
    <source>
        <dbReference type="ARBA" id="ARBA00022989"/>
    </source>
</evidence>
<keyword evidence="10 19" id="KW-0418">Kinase</keyword>
<dbReference type="PANTHER" id="PTHR45528">
    <property type="entry name" value="SENSOR HISTIDINE KINASE CPXA"/>
    <property type="match status" value="1"/>
</dbReference>
<dbReference type="PRINTS" id="PR00344">
    <property type="entry name" value="BCTRLSENSOR"/>
</dbReference>
<evidence type="ECO:0000256" key="4">
    <source>
        <dbReference type="ARBA" id="ARBA00015735"/>
    </source>
</evidence>
<protein>
    <recommendedName>
        <fullName evidence="4">Signal transduction histidine-protein kinase ArlS</fullName>
        <ecNumber evidence="3">2.7.13.3</ecNumber>
    </recommendedName>
</protein>
<evidence type="ECO:0000256" key="16">
    <source>
        <dbReference type="SAM" id="Phobius"/>
    </source>
</evidence>
<dbReference type="Proteomes" id="UP000247416">
    <property type="component" value="Unassembled WGS sequence"/>
</dbReference>
<keyword evidence="14 16" id="KW-0472">Membrane</keyword>
<dbReference type="InterPro" id="IPR005467">
    <property type="entry name" value="His_kinase_dom"/>
</dbReference>
<dbReference type="FunFam" id="1.10.287.130:FF:000001">
    <property type="entry name" value="Two-component sensor histidine kinase"/>
    <property type="match status" value="1"/>
</dbReference>
<dbReference type="InterPro" id="IPR004358">
    <property type="entry name" value="Sig_transdc_His_kin-like_C"/>
</dbReference>
<dbReference type="EC" id="2.7.13.3" evidence="3"/>
<dbReference type="Pfam" id="PF18719">
    <property type="entry name" value="ArlS_N"/>
    <property type="match status" value="1"/>
</dbReference>
<dbReference type="EMBL" id="QJTJ01000021">
    <property type="protein sequence ID" value="PYF04682.1"/>
    <property type="molecule type" value="Genomic_DNA"/>
</dbReference>
<dbReference type="GO" id="GO:0005886">
    <property type="term" value="C:plasma membrane"/>
    <property type="evidence" value="ECO:0007669"/>
    <property type="project" value="UniProtKB-SubCell"/>
</dbReference>
<dbReference type="InterPro" id="IPR036097">
    <property type="entry name" value="HisK_dim/P_sf"/>
</dbReference>
<feature type="domain" description="Histidine kinase" evidence="17">
    <location>
        <begin position="255"/>
        <end position="467"/>
    </location>
</feature>
<dbReference type="InterPro" id="IPR003661">
    <property type="entry name" value="HisK_dim/P_dom"/>
</dbReference>
<dbReference type="PROSITE" id="PS50109">
    <property type="entry name" value="HIS_KIN"/>
    <property type="match status" value="1"/>
</dbReference>
<dbReference type="AlphaFoldDB" id="A0A318TIJ3"/>
<reference evidence="19 20" key="1">
    <citation type="submission" date="2018-06" db="EMBL/GenBank/DDBJ databases">
        <title>Genomic Encyclopedia of Archaeal and Bacterial Type Strains, Phase II (KMG-II): from individual species to whole genera.</title>
        <authorList>
            <person name="Goeker M."/>
        </authorList>
    </citation>
    <scope>NUCLEOTIDE SEQUENCE [LARGE SCALE GENOMIC DNA]</scope>
    <source>
        <strain evidence="19 20">KACC 16626</strain>
    </source>
</reference>
<evidence type="ECO:0000256" key="1">
    <source>
        <dbReference type="ARBA" id="ARBA00000085"/>
    </source>
</evidence>
<keyword evidence="15" id="KW-0175">Coiled coil</keyword>
<dbReference type="InterPro" id="IPR036890">
    <property type="entry name" value="HATPase_C_sf"/>
</dbReference>
<dbReference type="GO" id="GO:0000155">
    <property type="term" value="F:phosphorelay sensor kinase activity"/>
    <property type="evidence" value="ECO:0007669"/>
    <property type="project" value="InterPro"/>
</dbReference>
<dbReference type="CDD" id="cd00082">
    <property type="entry name" value="HisKA"/>
    <property type="match status" value="1"/>
</dbReference>
<evidence type="ECO:0000256" key="11">
    <source>
        <dbReference type="ARBA" id="ARBA00022840"/>
    </source>
</evidence>
<gene>
    <name evidence="19" type="ORF">BJ095_12119</name>
</gene>
<evidence type="ECO:0000256" key="15">
    <source>
        <dbReference type="SAM" id="Coils"/>
    </source>
</evidence>
<accession>A0A318TIJ3</accession>
<dbReference type="GO" id="GO:0005524">
    <property type="term" value="F:ATP binding"/>
    <property type="evidence" value="ECO:0007669"/>
    <property type="project" value="UniProtKB-KW"/>
</dbReference>
<feature type="coiled-coil region" evidence="15">
    <location>
        <begin position="296"/>
        <end position="323"/>
    </location>
</feature>
<evidence type="ECO:0000256" key="5">
    <source>
        <dbReference type="ARBA" id="ARBA00022475"/>
    </source>
</evidence>
<keyword evidence="8 16" id="KW-0812">Transmembrane</keyword>
<keyword evidence="12 16" id="KW-1133">Transmembrane helix</keyword>
<keyword evidence="20" id="KW-1185">Reference proteome</keyword>
<evidence type="ECO:0000313" key="19">
    <source>
        <dbReference type="EMBL" id="PYF04682.1"/>
    </source>
</evidence>
<dbReference type="SUPFAM" id="SSF47384">
    <property type="entry name" value="Homodimeric domain of signal transducing histidine kinase"/>
    <property type="match status" value="1"/>
</dbReference>
<comment type="caution">
    <text evidence="19">The sequence shown here is derived from an EMBL/GenBank/DDBJ whole genome shotgun (WGS) entry which is preliminary data.</text>
</comment>
<dbReference type="OrthoDB" id="9786919at2"/>
<evidence type="ECO:0000313" key="20">
    <source>
        <dbReference type="Proteomes" id="UP000247416"/>
    </source>
</evidence>
<evidence type="ECO:0000256" key="9">
    <source>
        <dbReference type="ARBA" id="ARBA00022741"/>
    </source>
</evidence>
<comment type="catalytic activity">
    <reaction evidence="1">
        <text>ATP + protein L-histidine = ADP + protein N-phospho-L-histidine.</text>
        <dbReference type="EC" id="2.7.13.3"/>
    </reaction>
</comment>
<sequence length="467" mass="52962">MNKVIKLFPNNQSLKKKWTISTAIVIFISYAAICSVIYIALYSWLIQNEENNAIRTADDLTSFFNSQDDWISVQDIQKNTGLSKAILNQSQTVRIFNFDGYEIIRINNVNSAVPLEASYAQLDNMIVSKEEVDQEEVYVVNKLIKTQDFTGILQLIHPLSTFHSMMQYILTTMLIAGFGAILLAGFVGYYLANILIRPLQDLRDSMLSIQKKGFEEKINFSYDADDEIGDLLKLYVSMMADLENSFAKQQQFVSDASHELRTPIQAIEGHLSLIKRWGKNDPDVLEESLNTSLVEVIRMKKMIEELLNLARKEERDIEAEANVRNVLSSVKDELQIIYPEAIVNIAENGEEKQPNITENALAQILRNIIENGIRYNDKSPVIDIDVHYLTESIFLTIRDNGIGISNDNLPFIFDRFYRVDVSRENIGGGTGLGLSITKMLSEKYQIEMDVTSTVGKGTTFTLKFTVS</sequence>
<dbReference type="Gene3D" id="3.30.565.10">
    <property type="entry name" value="Histidine kinase-like ATPase, C-terminal domain"/>
    <property type="match status" value="1"/>
</dbReference>
<evidence type="ECO:0000259" key="17">
    <source>
        <dbReference type="PROSITE" id="PS50109"/>
    </source>
</evidence>
<feature type="transmembrane region" description="Helical" evidence="16">
    <location>
        <begin position="168"/>
        <end position="192"/>
    </location>
</feature>
<keyword evidence="6" id="KW-0597">Phosphoprotein</keyword>
<evidence type="ECO:0000256" key="14">
    <source>
        <dbReference type="ARBA" id="ARBA00023136"/>
    </source>
</evidence>
<feature type="transmembrane region" description="Helical" evidence="16">
    <location>
        <begin position="20"/>
        <end position="45"/>
    </location>
</feature>
<evidence type="ECO:0000256" key="3">
    <source>
        <dbReference type="ARBA" id="ARBA00012438"/>
    </source>
</evidence>
<dbReference type="Gene3D" id="1.10.287.130">
    <property type="match status" value="1"/>
</dbReference>
<dbReference type="PANTHER" id="PTHR45528:SF12">
    <property type="entry name" value="SENSOR HISTIDINE KINASE ARSS"/>
    <property type="match status" value="1"/>
</dbReference>
<evidence type="ECO:0000256" key="10">
    <source>
        <dbReference type="ARBA" id="ARBA00022777"/>
    </source>
</evidence>
<dbReference type="InterPro" id="IPR003660">
    <property type="entry name" value="HAMP_dom"/>
</dbReference>
<keyword evidence="13" id="KW-0902">Two-component regulatory system</keyword>
<evidence type="ECO:0000256" key="7">
    <source>
        <dbReference type="ARBA" id="ARBA00022679"/>
    </source>
</evidence>
<dbReference type="InterPro" id="IPR050398">
    <property type="entry name" value="HssS/ArlS-like"/>
</dbReference>
<dbReference type="SMART" id="SM00387">
    <property type="entry name" value="HATPase_c"/>
    <property type="match status" value="1"/>
</dbReference>